<gene>
    <name evidence="2" type="ORF">GCM10011387_06360</name>
</gene>
<evidence type="ECO:0000313" key="3">
    <source>
        <dbReference type="Proteomes" id="UP000651668"/>
    </source>
</evidence>
<protein>
    <recommendedName>
        <fullName evidence="4">Gliding motility-associated lipoprotein GldH</fullName>
    </recommendedName>
</protein>
<reference evidence="2" key="2">
    <citation type="submission" date="2020-09" db="EMBL/GenBank/DDBJ databases">
        <authorList>
            <person name="Sun Q."/>
            <person name="Zhou Y."/>
        </authorList>
    </citation>
    <scope>NUCLEOTIDE SEQUENCE</scope>
    <source>
        <strain evidence="2">CGMCC 1.15343</strain>
    </source>
</reference>
<keyword evidence="3" id="KW-1185">Reference proteome</keyword>
<keyword evidence="1" id="KW-0732">Signal</keyword>
<comment type="caution">
    <text evidence="2">The sequence shown here is derived from an EMBL/GenBank/DDBJ whole genome shotgun (WGS) entry which is preliminary data.</text>
</comment>
<organism evidence="2 3">
    <name type="scientific">Pedobacter quisquiliarum</name>
    <dbReference type="NCBI Taxonomy" id="1834438"/>
    <lineage>
        <taxon>Bacteria</taxon>
        <taxon>Pseudomonadati</taxon>
        <taxon>Bacteroidota</taxon>
        <taxon>Sphingobacteriia</taxon>
        <taxon>Sphingobacteriales</taxon>
        <taxon>Sphingobacteriaceae</taxon>
        <taxon>Pedobacter</taxon>
    </lineage>
</organism>
<proteinExistence type="predicted"/>
<dbReference type="Proteomes" id="UP000651668">
    <property type="component" value="Unassembled WGS sequence"/>
</dbReference>
<sequence>MNKIKYYFFLAIICIATLGCDTNNLADLNVSMPKRNWSYVNKVKASVEIKDHSKPHTVYFKLRHTADYRYSNIFVLLHVKAPGQKKITRRFEYKLAESDGQWLGSGSGNLFTYKLNMLTNYRFPANGVYEFEIEQNMRDNPLKEVSDAGITVSY</sequence>
<dbReference type="AlphaFoldDB" id="A0A916U1X4"/>
<feature type="signal peptide" evidence="1">
    <location>
        <begin position="1"/>
        <end position="26"/>
    </location>
</feature>
<evidence type="ECO:0000313" key="2">
    <source>
        <dbReference type="EMBL" id="GGC55474.1"/>
    </source>
</evidence>
<dbReference type="Pfam" id="PF14109">
    <property type="entry name" value="GldH_lipo"/>
    <property type="match status" value="1"/>
</dbReference>
<dbReference type="PROSITE" id="PS51257">
    <property type="entry name" value="PROKAR_LIPOPROTEIN"/>
    <property type="match status" value="1"/>
</dbReference>
<dbReference type="EMBL" id="BMIL01000002">
    <property type="protein sequence ID" value="GGC55474.1"/>
    <property type="molecule type" value="Genomic_DNA"/>
</dbReference>
<feature type="chain" id="PRO_5037459904" description="Gliding motility-associated lipoprotein GldH" evidence="1">
    <location>
        <begin position="27"/>
        <end position="154"/>
    </location>
</feature>
<name>A0A916U1X4_9SPHI</name>
<dbReference type="NCBIfam" id="TIGR03511">
    <property type="entry name" value="GldH_lipo"/>
    <property type="match status" value="1"/>
</dbReference>
<reference evidence="2" key="1">
    <citation type="journal article" date="2014" name="Int. J. Syst. Evol. Microbiol.">
        <title>Complete genome sequence of Corynebacterium casei LMG S-19264T (=DSM 44701T), isolated from a smear-ripened cheese.</title>
        <authorList>
            <consortium name="US DOE Joint Genome Institute (JGI-PGF)"/>
            <person name="Walter F."/>
            <person name="Albersmeier A."/>
            <person name="Kalinowski J."/>
            <person name="Ruckert C."/>
        </authorList>
    </citation>
    <scope>NUCLEOTIDE SEQUENCE</scope>
    <source>
        <strain evidence="2">CGMCC 1.15343</strain>
    </source>
</reference>
<evidence type="ECO:0008006" key="4">
    <source>
        <dbReference type="Google" id="ProtNLM"/>
    </source>
</evidence>
<accession>A0A916U1X4</accession>
<evidence type="ECO:0000256" key="1">
    <source>
        <dbReference type="SAM" id="SignalP"/>
    </source>
</evidence>
<dbReference type="InterPro" id="IPR020018">
    <property type="entry name" value="Motility-assoc_lipoprot_GldH"/>
</dbReference>
<dbReference type="RefSeq" id="WP_188625392.1">
    <property type="nucleotide sequence ID" value="NZ_BMIL01000002.1"/>
</dbReference>